<dbReference type="RefSeq" id="WP_350778638.1">
    <property type="nucleotide sequence ID" value="NZ_JBEPEK010000040.1"/>
</dbReference>
<reference evidence="1 2" key="1">
    <citation type="submission" date="2024-06" db="EMBL/GenBank/DDBJ databases">
        <title>The Natural Products Discovery Center: Release of the First 8490 Sequenced Strains for Exploring Actinobacteria Biosynthetic Diversity.</title>
        <authorList>
            <person name="Kalkreuter E."/>
            <person name="Kautsar S.A."/>
            <person name="Yang D."/>
            <person name="Bader C.D."/>
            <person name="Teijaro C.N."/>
            <person name="Fluegel L."/>
            <person name="Davis C.M."/>
            <person name="Simpson J.R."/>
            <person name="Lauterbach L."/>
            <person name="Steele A.D."/>
            <person name="Gui C."/>
            <person name="Meng S."/>
            <person name="Li G."/>
            <person name="Viehrig K."/>
            <person name="Ye F."/>
            <person name="Su P."/>
            <person name="Kiefer A.F."/>
            <person name="Nichols A."/>
            <person name="Cepeda A.J."/>
            <person name="Yan W."/>
            <person name="Fan B."/>
            <person name="Jiang Y."/>
            <person name="Adhikari A."/>
            <person name="Zheng C.-J."/>
            <person name="Schuster L."/>
            <person name="Cowan T.M."/>
            <person name="Smanski M.J."/>
            <person name="Chevrette M.G."/>
            <person name="De Carvalho L.P.S."/>
            <person name="Shen B."/>
        </authorList>
    </citation>
    <scope>NUCLEOTIDE SEQUENCE [LARGE SCALE GENOMIC DNA]</scope>
    <source>
        <strain evidence="1 2">NPDC000234</strain>
    </source>
</reference>
<proteinExistence type="predicted"/>
<evidence type="ECO:0000313" key="1">
    <source>
        <dbReference type="EMBL" id="MER7179441.1"/>
    </source>
</evidence>
<accession>A0ABV1WRG5</accession>
<sequence>MFEIVSDRMPTCWVTGLEDGRLTLAPQEWQRPGLWDNFFDHVPDAVAEYDRLKARSSRRHDRLTKSGDPVLPSVCLGSQAFGLLFLVGDVPQALLQAGDLTKPPHPLGLSEALAVAGLDLQQPGFLS</sequence>
<comment type="caution">
    <text evidence="1">The sequence shown here is derived from an EMBL/GenBank/DDBJ whole genome shotgun (WGS) entry which is preliminary data.</text>
</comment>
<dbReference type="Proteomes" id="UP001474181">
    <property type="component" value="Unassembled WGS sequence"/>
</dbReference>
<dbReference type="EMBL" id="JBEPEK010000040">
    <property type="protein sequence ID" value="MER7179441.1"/>
    <property type="molecule type" value="Genomic_DNA"/>
</dbReference>
<organism evidence="1 2">
    <name type="scientific">Streptomyces hyaluromycini</name>
    <dbReference type="NCBI Taxonomy" id="1377993"/>
    <lineage>
        <taxon>Bacteria</taxon>
        <taxon>Bacillati</taxon>
        <taxon>Actinomycetota</taxon>
        <taxon>Actinomycetes</taxon>
        <taxon>Kitasatosporales</taxon>
        <taxon>Streptomycetaceae</taxon>
        <taxon>Streptomyces</taxon>
    </lineage>
</organism>
<keyword evidence="2" id="KW-1185">Reference proteome</keyword>
<evidence type="ECO:0000313" key="2">
    <source>
        <dbReference type="Proteomes" id="UP001474181"/>
    </source>
</evidence>
<protein>
    <submittedName>
        <fullName evidence="1">Uncharacterized protein</fullName>
    </submittedName>
</protein>
<name>A0ABV1WRG5_9ACTN</name>
<gene>
    <name evidence="1" type="ORF">ABT404_08140</name>
</gene>